<reference evidence="1" key="1">
    <citation type="journal article" date="2015" name="PeerJ">
        <title>First genomic representation of candidate bacterial phylum KSB3 points to enhanced environmental sensing as a trigger of wastewater bulking.</title>
        <authorList>
            <person name="Sekiguchi Y."/>
            <person name="Ohashi A."/>
            <person name="Parks D.H."/>
            <person name="Yamauchi T."/>
            <person name="Tyson G.W."/>
            <person name="Hugenholtz P."/>
        </authorList>
    </citation>
    <scope>NUCLEOTIDE SEQUENCE [LARGE SCALE GENOMIC DNA]</scope>
</reference>
<evidence type="ECO:0000313" key="2">
    <source>
        <dbReference type="Proteomes" id="UP000030700"/>
    </source>
</evidence>
<organism evidence="1">
    <name type="scientific">Candidatus Moduliflexus flocculans</name>
    <dbReference type="NCBI Taxonomy" id="1499966"/>
    <lineage>
        <taxon>Bacteria</taxon>
        <taxon>Candidatus Moduliflexota</taxon>
        <taxon>Candidatus Moduliflexia</taxon>
        <taxon>Candidatus Moduliflexales</taxon>
        <taxon>Candidatus Moduliflexaceae</taxon>
    </lineage>
</organism>
<dbReference type="AlphaFoldDB" id="A0A081BLV1"/>
<dbReference type="HOGENOM" id="CLU_1773731_0_0_0"/>
<dbReference type="EMBL" id="DF820457">
    <property type="protein sequence ID" value="GAK51367.1"/>
    <property type="molecule type" value="Genomic_DNA"/>
</dbReference>
<evidence type="ECO:0000313" key="1">
    <source>
        <dbReference type="EMBL" id="GAK51367.1"/>
    </source>
</evidence>
<gene>
    <name evidence="1" type="ORF">U14_02610</name>
</gene>
<sequence length="146" mass="16590">MFRFKPFQGFLPVSTVVCAFACRRPCGRFQTLPGLLTGFYLLTNQEHLTQTVSNPSRASYRFLLKVEKGTLYMPLCFKPFQGFLPVSTSTATPSLTAWSSFKPFQGFLPVSTFFDVFGVFFETFSFKPFQGFLPVSTYILIILNEL</sequence>
<keyword evidence="2" id="KW-1185">Reference proteome</keyword>
<name>A0A081BLV1_9BACT</name>
<protein>
    <submittedName>
        <fullName evidence="1">Uncharacterized protein</fullName>
    </submittedName>
</protein>
<dbReference type="Proteomes" id="UP000030700">
    <property type="component" value="Unassembled WGS sequence"/>
</dbReference>
<accession>A0A081BLV1</accession>
<proteinExistence type="predicted"/>